<dbReference type="CDD" id="cd07246">
    <property type="entry name" value="VOC_like"/>
    <property type="match status" value="1"/>
</dbReference>
<evidence type="ECO:0000259" key="1">
    <source>
        <dbReference type="PROSITE" id="PS51819"/>
    </source>
</evidence>
<dbReference type="InterPro" id="IPR029068">
    <property type="entry name" value="Glyas_Bleomycin-R_OHBP_Dase"/>
</dbReference>
<evidence type="ECO:0000313" key="2">
    <source>
        <dbReference type="EMBL" id="WDF66798.1"/>
    </source>
</evidence>
<sequence>MSNFKPEDYNAVSPYLLMLDAHKLIDFVERVFGGRIKRRVDRPDGKILHAEVKLYDSIIMFAEATADYPPVPVLLHVYVANVDAIYNKALEYGCEGLEEPQRKDGQLDRRGMFKDFAGNKWSIATQQQTE</sequence>
<dbReference type="RefSeq" id="WP_274265538.1">
    <property type="nucleotide sequence ID" value="NZ_CP117880.1"/>
</dbReference>
<dbReference type="EMBL" id="CP117880">
    <property type="protein sequence ID" value="WDF66798.1"/>
    <property type="molecule type" value="Genomic_DNA"/>
</dbReference>
<dbReference type="PANTHER" id="PTHR34109:SF1">
    <property type="entry name" value="VOC DOMAIN-CONTAINING PROTEIN"/>
    <property type="match status" value="1"/>
</dbReference>
<accession>A0ABY7WAY6</accession>
<dbReference type="Gene3D" id="3.30.720.120">
    <property type="match status" value="1"/>
</dbReference>
<feature type="domain" description="VOC" evidence="1">
    <location>
        <begin position="8"/>
        <end position="126"/>
    </location>
</feature>
<dbReference type="PANTHER" id="PTHR34109">
    <property type="entry name" value="BNAUNNG04460D PROTEIN-RELATED"/>
    <property type="match status" value="1"/>
</dbReference>
<name>A0ABY7WAY6_9SPHI</name>
<dbReference type="PROSITE" id="PS51819">
    <property type="entry name" value="VOC"/>
    <property type="match status" value="1"/>
</dbReference>
<dbReference type="InterPro" id="IPR037523">
    <property type="entry name" value="VOC_core"/>
</dbReference>
<dbReference type="Pfam" id="PF00903">
    <property type="entry name" value="Glyoxalase"/>
    <property type="match status" value="1"/>
</dbReference>
<gene>
    <name evidence="2" type="ORF">PQ465_10830</name>
</gene>
<dbReference type="Gene3D" id="3.30.720.110">
    <property type="match status" value="1"/>
</dbReference>
<proteinExistence type="predicted"/>
<protein>
    <submittedName>
        <fullName evidence="2">VOC family protein</fullName>
    </submittedName>
</protein>
<dbReference type="InterPro" id="IPR004360">
    <property type="entry name" value="Glyas_Fos-R_dOase_dom"/>
</dbReference>
<evidence type="ECO:0000313" key="3">
    <source>
        <dbReference type="Proteomes" id="UP001221558"/>
    </source>
</evidence>
<reference evidence="2 3" key="1">
    <citation type="submission" date="2023-02" db="EMBL/GenBank/DDBJ databases">
        <title>Genome sequence of Sphingobacterium sp. KACC 22765.</title>
        <authorList>
            <person name="Kim S."/>
            <person name="Heo J."/>
            <person name="Kwon S.-W."/>
        </authorList>
    </citation>
    <scope>NUCLEOTIDE SEQUENCE [LARGE SCALE GENOMIC DNA]</scope>
    <source>
        <strain evidence="2 3">KACC 22765</strain>
    </source>
</reference>
<dbReference type="SUPFAM" id="SSF54593">
    <property type="entry name" value="Glyoxalase/Bleomycin resistance protein/Dihydroxybiphenyl dioxygenase"/>
    <property type="match status" value="1"/>
</dbReference>
<keyword evidence="3" id="KW-1185">Reference proteome</keyword>
<organism evidence="2 3">
    <name type="scientific">Sphingobacterium oryzagri</name>
    <dbReference type="NCBI Taxonomy" id="3025669"/>
    <lineage>
        <taxon>Bacteria</taxon>
        <taxon>Pseudomonadati</taxon>
        <taxon>Bacteroidota</taxon>
        <taxon>Sphingobacteriia</taxon>
        <taxon>Sphingobacteriales</taxon>
        <taxon>Sphingobacteriaceae</taxon>
        <taxon>Sphingobacterium</taxon>
    </lineage>
</organism>
<dbReference type="Proteomes" id="UP001221558">
    <property type="component" value="Chromosome"/>
</dbReference>